<dbReference type="STRING" id="2512241.A0A553HRN8"/>
<gene>
    <name evidence="4" type="ORF">FHL15_008585</name>
</gene>
<protein>
    <submittedName>
        <fullName evidence="4">Uncharacterized protein</fullName>
    </submittedName>
</protein>
<evidence type="ECO:0000313" key="4">
    <source>
        <dbReference type="EMBL" id="TRX90612.1"/>
    </source>
</evidence>
<dbReference type="Proteomes" id="UP000319160">
    <property type="component" value="Unassembled WGS sequence"/>
</dbReference>
<dbReference type="AlphaFoldDB" id="A0A553HRN8"/>
<reference evidence="5" key="1">
    <citation type="submission" date="2019-06" db="EMBL/GenBank/DDBJ databases">
        <title>Draft genome sequence of the griseofulvin-producing fungus Xylaria cubensis strain G536.</title>
        <authorList>
            <person name="Mead M.E."/>
            <person name="Raja H.A."/>
            <person name="Steenwyk J.L."/>
            <person name="Knowles S.L."/>
            <person name="Oberlies N.H."/>
            <person name="Rokas A."/>
        </authorList>
    </citation>
    <scope>NUCLEOTIDE SEQUENCE [LARGE SCALE GENOMIC DNA]</scope>
    <source>
        <strain evidence="5">G536</strain>
    </source>
</reference>
<evidence type="ECO:0000259" key="2">
    <source>
        <dbReference type="Pfam" id="PF06985"/>
    </source>
</evidence>
<feature type="domain" description="Heterokaryon incompatibility" evidence="2">
    <location>
        <begin position="23"/>
        <end position="128"/>
    </location>
</feature>
<dbReference type="Pfam" id="PF26640">
    <property type="entry name" value="DUF8212"/>
    <property type="match status" value="1"/>
</dbReference>
<name>A0A553HRN8_9PEZI</name>
<proteinExistence type="predicted"/>
<dbReference type="OrthoDB" id="674604at2759"/>
<evidence type="ECO:0000313" key="5">
    <source>
        <dbReference type="Proteomes" id="UP000319160"/>
    </source>
</evidence>
<organism evidence="4 5">
    <name type="scientific">Xylaria flabelliformis</name>
    <dbReference type="NCBI Taxonomy" id="2512241"/>
    <lineage>
        <taxon>Eukaryota</taxon>
        <taxon>Fungi</taxon>
        <taxon>Dikarya</taxon>
        <taxon>Ascomycota</taxon>
        <taxon>Pezizomycotina</taxon>
        <taxon>Sordariomycetes</taxon>
        <taxon>Xylariomycetidae</taxon>
        <taxon>Xylariales</taxon>
        <taxon>Xylariaceae</taxon>
        <taxon>Xylaria</taxon>
    </lineage>
</organism>
<keyword evidence="1" id="KW-0812">Transmembrane</keyword>
<evidence type="ECO:0000259" key="3">
    <source>
        <dbReference type="Pfam" id="PF26640"/>
    </source>
</evidence>
<feature type="domain" description="DUF8212" evidence="3">
    <location>
        <begin position="249"/>
        <end position="284"/>
    </location>
</feature>
<feature type="transmembrane region" description="Helical" evidence="1">
    <location>
        <begin position="515"/>
        <end position="548"/>
    </location>
</feature>
<dbReference type="PANTHER" id="PTHR10622:SF10">
    <property type="entry name" value="HET DOMAIN-CONTAINING PROTEIN"/>
    <property type="match status" value="1"/>
</dbReference>
<dbReference type="InterPro" id="IPR010730">
    <property type="entry name" value="HET"/>
</dbReference>
<keyword evidence="5" id="KW-1185">Reference proteome</keyword>
<dbReference type="InterPro" id="IPR058525">
    <property type="entry name" value="DUF8212"/>
</dbReference>
<evidence type="ECO:0000256" key="1">
    <source>
        <dbReference type="SAM" id="Phobius"/>
    </source>
</evidence>
<accession>A0A553HRN8</accession>
<keyword evidence="1" id="KW-1133">Transmembrane helix</keyword>
<comment type="caution">
    <text evidence="4">The sequence shown here is derived from an EMBL/GenBank/DDBJ whole genome shotgun (WGS) entry which is preliminary data.</text>
</comment>
<dbReference type="PANTHER" id="PTHR10622">
    <property type="entry name" value="HET DOMAIN-CONTAINING PROTEIN"/>
    <property type="match status" value="1"/>
</dbReference>
<dbReference type="EMBL" id="VFLP01000054">
    <property type="protein sequence ID" value="TRX90612.1"/>
    <property type="molecule type" value="Genomic_DNA"/>
</dbReference>
<sequence length="707" mass="80917">MHLLNVTTLKLETFLDENERPPYAILSHTWLANHEEVSYQDLEAYHEAVEHEQTAQADSISSRKGFKKIQGCCNIADQCYNLKWAWVDTCCINKESSSELSEAINSMFNWYKMAAICIVFLQDVQQDVQSPNDLEDPDNNRGHFRKSKWFTRGWALQELLAPQQHLLFYDSQWQLIGDMKEDAQLCDIISEITSIPVAFLTGAPLSEACVAKKMSWASKRKTTRVEDIAYSLLGIFGVNMALLYGEGSRAFVRLQEEIINQTHDHSILAWGELLSEHEDPFDERGNSERWKDVGALAVSPIDFKDCWDFDRASEFLRYNDNLDFQITTAGIQLGANVSTRIYESYEIYLCQLSCFSWRNPEYCLCIMVKEGPLMEHGTQNAATIFPQYARAARMLTTSFGPWVSWRRGRTIKLAKSAIHSTVRSIDRHNQDAGVILLDLPKGFGLETSYVSPDFDFELRQDKHKLGTNSFRIVYSNHADNTCPYVPIYVHLPIAVFIGVTLSTKLRARDVPVIPAIVLAFLISFVSLVIGILCHETWVLFWVLVWRLLHADIGRSTMNRDNVRVCLRIIEHSQRTSANDDKVPMLIICFWPRLIHTIIESSFIYVPLKATLECYLSPVVAGGDVESTFSTGPSSRITVYREWHNSRGDKLYMKKIQEFSSNTWDSKNPSLYVHLSAETNPANENTHQLLNLRSFSTLEARLKTLMRK</sequence>
<keyword evidence="1" id="KW-0472">Membrane</keyword>
<feature type="transmembrane region" description="Helical" evidence="1">
    <location>
        <begin position="484"/>
        <end position="503"/>
    </location>
</feature>
<dbReference type="Pfam" id="PF06985">
    <property type="entry name" value="HET"/>
    <property type="match status" value="1"/>
</dbReference>